<dbReference type="EMBL" id="JBFCZG010000006">
    <property type="protein sequence ID" value="KAL3421561.1"/>
    <property type="molecule type" value="Genomic_DNA"/>
</dbReference>
<sequence length="1003" mass="111424">MYKNHLYFSSQNYMPQASRRCLTQIYILHRKTTSSVTLIIKIDWKYTVMASTEVKFHVKLRIKHVPPKQNGNLGGTKAQDGDVSDYAESRLVRYETLRSYAPDELFPLMDIPIGILDDRIQGSGEFCLSDGTIVDDPAKCTFADYRESDPDAWTPASSINSPDLDENSKDHNTRLTKNGERNKRVDISKSNTLDEDDAKKESSEKPPRTGTSNINNMTRAILTVTITQVRYFSAAKEEYTKFSESLPKKSAVDVPKGKLPSPKSKGQPAKSDPQISVTSGSDTLAGSKPEAKDVDVGETVTPTPEPVMESISSMKVSDWDLVFRGNQILNCFSIDVQNHSLKRAPQSAFALKDSRGNSPNDFSLDEDEAKIPAWSYAPGPARTYIVETNNTLEQSFEQNGVSKKDVNVGMGGAWQKIGVNAKYGYSREQSESSKQITGETRRMALGVREEKITSQENKTIHNIDADVGFKDVFHIEGGFASTEELSTEEKDKGTSNYKGTDWVAQGGNPSLIAHFDAWQASVGDYHYWRAIKSSGIMPIESFIGTLDGYTDIPKLFADIKAYGIYNSSALNLCPEQKHVPLATLGQGLHTRNGKLTTSAFKPLTPGQAVKEIVSLGGVSWKVVSTQEDLVDEIGTSLQTVVNSRANIRVIPKHLYRLRASSSMFSVVMKWSSDTVCNSYPPPSSDLGPIHEQQKANFKTKLDSLQVDGDQGTIDTYRNGLETMYNLLFVQPDQRPNEFKAKLDSLKKTGSTQEITESDEIKKALETEYNTLSTQFAQSETTLSPCKVSQEAIDMLQKGVESFTDAFGQLFIDSVTDVATMTVVWQINCRMESDFEKNRSYVKRFFSQSRTIDEGCLCLSKTLGSDMKDVQAVICTNGHLQTTSAKSVYSFVRNFTLFPESTVTRATVQNYTQADWSLAGLGQKVQDLNNVEGIEERYVLRILRAQCTILLLLTSAYSDGKEKAKETQDLEKLQSKLISKHDELLQGNDTDYILSTIHSGLGKL</sequence>
<reference evidence="2 3" key="1">
    <citation type="submission" date="2024-06" db="EMBL/GenBank/DDBJ databases">
        <title>Complete genome of Phlyctema vagabunda strain 19-DSS-EL-015.</title>
        <authorList>
            <person name="Fiorenzani C."/>
        </authorList>
    </citation>
    <scope>NUCLEOTIDE SEQUENCE [LARGE SCALE GENOMIC DNA]</scope>
    <source>
        <strain evidence="2 3">19-DSS-EL-015</strain>
    </source>
</reference>
<evidence type="ECO:0000313" key="2">
    <source>
        <dbReference type="EMBL" id="KAL3421561.1"/>
    </source>
</evidence>
<evidence type="ECO:0008006" key="4">
    <source>
        <dbReference type="Google" id="ProtNLM"/>
    </source>
</evidence>
<feature type="compositionally biased region" description="Polar residues" evidence="1">
    <location>
        <begin position="273"/>
        <end position="284"/>
    </location>
</feature>
<feature type="region of interest" description="Disordered" evidence="1">
    <location>
        <begin position="243"/>
        <end position="306"/>
    </location>
</feature>
<gene>
    <name evidence="2" type="ORF">PVAG01_08007</name>
</gene>
<feature type="compositionally biased region" description="Basic and acidic residues" evidence="1">
    <location>
        <begin position="197"/>
        <end position="207"/>
    </location>
</feature>
<proteinExistence type="predicted"/>
<accession>A0ABR4PE08</accession>
<feature type="region of interest" description="Disordered" evidence="1">
    <location>
        <begin position="146"/>
        <end position="216"/>
    </location>
</feature>
<keyword evidence="3" id="KW-1185">Reference proteome</keyword>
<name>A0ABR4PE08_9HELO</name>
<evidence type="ECO:0000313" key="3">
    <source>
        <dbReference type="Proteomes" id="UP001629113"/>
    </source>
</evidence>
<organism evidence="2 3">
    <name type="scientific">Phlyctema vagabunda</name>
    <dbReference type="NCBI Taxonomy" id="108571"/>
    <lineage>
        <taxon>Eukaryota</taxon>
        <taxon>Fungi</taxon>
        <taxon>Dikarya</taxon>
        <taxon>Ascomycota</taxon>
        <taxon>Pezizomycotina</taxon>
        <taxon>Leotiomycetes</taxon>
        <taxon>Helotiales</taxon>
        <taxon>Dermateaceae</taxon>
        <taxon>Phlyctema</taxon>
    </lineage>
</organism>
<feature type="compositionally biased region" description="Basic and acidic residues" evidence="1">
    <location>
        <begin position="166"/>
        <end position="187"/>
    </location>
</feature>
<protein>
    <recommendedName>
        <fullName evidence="4">MACPF domain-containing protein</fullName>
    </recommendedName>
</protein>
<dbReference type="Proteomes" id="UP001629113">
    <property type="component" value="Unassembled WGS sequence"/>
</dbReference>
<comment type="caution">
    <text evidence="2">The sequence shown here is derived from an EMBL/GenBank/DDBJ whole genome shotgun (WGS) entry which is preliminary data.</text>
</comment>
<evidence type="ECO:0000256" key="1">
    <source>
        <dbReference type="SAM" id="MobiDB-lite"/>
    </source>
</evidence>
<feature type="compositionally biased region" description="Low complexity" evidence="1">
    <location>
        <begin position="257"/>
        <end position="268"/>
    </location>
</feature>